<keyword evidence="3" id="KW-1185">Reference proteome</keyword>
<dbReference type="AlphaFoldDB" id="A0AAW4XUF6"/>
<gene>
    <name evidence="2" type="ORF">LPW39_07790</name>
</gene>
<feature type="domain" description="BLUF" evidence="1">
    <location>
        <begin position="5"/>
        <end position="97"/>
    </location>
</feature>
<dbReference type="Proteomes" id="UP001199260">
    <property type="component" value="Unassembled WGS sequence"/>
</dbReference>
<organism evidence="2 3">
    <name type="scientific">Comamonas koreensis</name>
    <dbReference type="NCBI Taxonomy" id="160825"/>
    <lineage>
        <taxon>Bacteria</taxon>
        <taxon>Pseudomonadati</taxon>
        <taxon>Pseudomonadota</taxon>
        <taxon>Betaproteobacteria</taxon>
        <taxon>Burkholderiales</taxon>
        <taxon>Comamonadaceae</taxon>
        <taxon>Comamonas</taxon>
    </lineage>
</organism>
<sequence length="133" mass="14658">MSTPLGFFLYSSRLSPGCDPLEVGRIVKVAREFNASHGITGILVFDGERFTQYIEGPASEVAALVARLPNDRRHTDFLQLNAGDDLAERRYATWSMGYSDVSLEELDIDLMATIDGDAALTLFTKAVAEIDRL</sequence>
<proteinExistence type="predicted"/>
<dbReference type="PROSITE" id="PS50925">
    <property type="entry name" value="BLUF"/>
    <property type="match status" value="1"/>
</dbReference>
<reference evidence="2 3" key="1">
    <citation type="submission" date="2021-11" db="EMBL/GenBank/DDBJ databases">
        <title>Genome sequence.</title>
        <authorList>
            <person name="Sun Q."/>
        </authorList>
    </citation>
    <scope>NUCLEOTIDE SEQUENCE [LARGE SCALE GENOMIC DNA]</scope>
    <source>
        <strain evidence="2 3">KCTC 12005</strain>
    </source>
</reference>
<dbReference type="GO" id="GO:0071949">
    <property type="term" value="F:FAD binding"/>
    <property type="evidence" value="ECO:0007669"/>
    <property type="project" value="InterPro"/>
</dbReference>
<dbReference type="SUPFAM" id="SSF54975">
    <property type="entry name" value="Acylphosphatase/BLUF domain-like"/>
    <property type="match status" value="1"/>
</dbReference>
<evidence type="ECO:0000259" key="1">
    <source>
        <dbReference type="PROSITE" id="PS50925"/>
    </source>
</evidence>
<dbReference type="InterPro" id="IPR036046">
    <property type="entry name" value="Acylphosphatase-like_dom_sf"/>
</dbReference>
<evidence type="ECO:0000313" key="2">
    <source>
        <dbReference type="EMBL" id="MCD2165032.1"/>
    </source>
</evidence>
<evidence type="ECO:0000313" key="3">
    <source>
        <dbReference type="Proteomes" id="UP001199260"/>
    </source>
</evidence>
<name>A0AAW4XUF6_9BURK</name>
<dbReference type="RefSeq" id="WP_230773173.1">
    <property type="nucleotide sequence ID" value="NZ_JAJNCT010000007.1"/>
</dbReference>
<dbReference type="GO" id="GO:0009882">
    <property type="term" value="F:blue light photoreceptor activity"/>
    <property type="evidence" value="ECO:0007669"/>
    <property type="project" value="InterPro"/>
</dbReference>
<comment type="caution">
    <text evidence="2">The sequence shown here is derived from an EMBL/GenBank/DDBJ whole genome shotgun (WGS) entry which is preliminary data.</text>
</comment>
<dbReference type="SMART" id="SM01034">
    <property type="entry name" value="BLUF"/>
    <property type="match status" value="1"/>
</dbReference>
<dbReference type="InterPro" id="IPR007024">
    <property type="entry name" value="BLUF_domain"/>
</dbReference>
<dbReference type="Pfam" id="PF04940">
    <property type="entry name" value="BLUF"/>
    <property type="match status" value="1"/>
</dbReference>
<dbReference type="Gene3D" id="3.30.70.100">
    <property type="match status" value="1"/>
</dbReference>
<protein>
    <submittedName>
        <fullName evidence="2">BLUF domain-containing protein</fullName>
    </submittedName>
</protein>
<dbReference type="EMBL" id="JAJNCT010000007">
    <property type="protein sequence ID" value="MCD2165032.1"/>
    <property type="molecule type" value="Genomic_DNA"/>
</dbReference>
<accession>A0AAW4XUF6</accession>